<dbReference type="Pfam" id="PF13356">
    <property type="entry name" value="Arm-DNA-bind_3"/>
    <property type="match status" value="1"/>
</dbReference>
<evidence type="ECO:0000259" key="5">
    <source>
        <dbReference type="PROSITE" id="PS51898"/>
    </source>
</evidence>
<dbReference type="Gene3D" id="1.10.150.130">
    <property type="match status" value="1"/>
</dbReference>
<evidence type="ECO:0000256" key="4">
    <source>
        <dbReference type="ARBA" id="ARBA00023172"/>
    </source>
</evidence>
<dbReference type="InterPro" id="IPR002104">
    <property type="entry name" value="Integrase_catalytic"/>
</dbReference>
<dbReference type="Proteomes" id="UP000092503">
    <property type="component" value="Unassembled WGS sequence"/>
</dbReference>
<evidence type="ECO:0000313" key="7">
    <source>
        <dbReference type="Proteomes" id="UP000092503"/>
    </source>
</evidence>
<organism evidence="6 7">
    <name type="scientific">Xanthomonas bromi</name>
    <dbReference type="NCBI Taxonomy" id="56449"/>
    <lineage>
        <taxon>Bacteria</taxon>
        <taxon>Pseudomonadati</taxon>
        <taxon>Pseudomonadota</taxon>
        <taxon>Gammaproteobacteria</taxon>
        <taxon>Lysobacterales</taxon>
        <taxon>Lysobacteraceae</taxon>
        <taxon>Xanthomonas</taxon>
    </lineage>
</organism>
<feature type="domain" description="Tyr recombinase" evidence="5">
    <location>
        <begin position="217"/>
        <end position="399"/>
    </location>
</feature>
<dbReference type="SUPFAM" id="SSF56349">
    <property type="entry name" value="DNA breaking-rejoining enzymes"/>
    <property type="match status" value="1"/>
</dbReference>
<dbReference type="EMBL" id="FLTX01000036">
    <property type="protein sequence ID" value="SBV51565.1"/>
    <property type="molecule type" value="Genomic_DNA"/>
</dbReference>
<comment type="similarity">
    <text evidence="1">Belongs to the 'phage' integrase family.</text>
</comment>
<sequence>MERQWVAPTHNYLTHMLTDAKLRALKPRETAFRVADSNGLCIEVRPTGSKAWRYRYRYAGKPSIVTIDEYPAMSLMQARAERDKLRVLLKGGANPAHVARVERAVQAERMNTTFGAIGLELLTKRAKEGLSPGSVKRERRLIEKDLASIADMPITDVSAPILLAALRKLEQRGIIETAHRARAHAGRVFRYAIATGRAERNPADNLAGALEQPQTRHFASLTDPEQIGDLLRALWAYQGAAVTQAALKLAPMLFVRPGELRHAKWADIDMDAAEWRYVTSKTKTPHIVPLSSQAVTVLQDLWPLTKRSDYVFPGVRSSDRPMSENTINAALRNLGFDGETIVGHGFRAMARTVLDEVLGFRPDYIEHQLAHAVRDPLGRAYNRTAHLSERKKMMQAWADYLDRLRIEGARDRHRGAV</sequence>
<evidence type="ECO:0000313" key="6">
    <source>
        <dbReference type="EMBL" id="SBV51565.1"/>
    </source>
</evidence>
<dbReference type="InterPro" id="IPR050808">
    <property type="entry name" value="Phage_Integrase"/>
</dbReference>
<keyword evidence="4" id="KW-0233">DNA recombination</keyword>
<keyword evidence="3" id="KW-0238">DNA-binding</keyword>
<dbReference type="Gene3D" id="3.30.160.390">
    <property type="entry name" value="Integrase, DNA-binding domain"/>
    <property type="match status" value="1"/>
</dbReference>
<dbReference type="Gene3D" id="1.10.443.10">
    <property type="entry name" value="Intergrase catalytic core"/>
    <property type="match status" value="1"/>
</dbReference>
<evidence type="ECO:0000256" key="1">
    <source>
        <dbReference type="ARBA" id="ARBA00008857"/>
    </source>
</evidence>
<dbReference type="PANTHER" id="PTHR30629:SF2">
    <property type="entry name" value="PROPHAGE INTEGRASE INTS-RELATED"/>
    <property type="match status" value="1"/>
</dbReference>
<dbReference type="InterPro" id="IPR025166">
    <property type="entry name" value="Integrase_DNA_bind_dom"/>
</dbReference>
<dbReference type="GO" id="GO:0015074">
    <property type="term" value="P:DNA integration"/>
    <property type="evidence" value="ECO:0007669"/>
    <property type="project" value="UniProtKB-KW"/>
</dbReference>
<dbReference type="PANTHER" id="PTHR30629">
    <property type="entry name" value="PROPHAGE INTEGRASE"/>
    <property type="match status" value="1"/>
</dbReference>
<evidence type="ECO:0000256" key="3">
    <source>
        <dbReference type="ARBA" id="ARBA00023125"/>
    </source>
</evidence>
<accession>A0A1C3NMF8</accession>
<dbReference type="InterPro" id="IPR010998">
    <property type="entry name" value="Integrase_recombinase_N"/>
</dbReference>
<dbReference type="GO" id="GO:0006310">
    <property type="term" value="P:DNA recombination"/>
    <property type="evidence" value="ECO:0007669"/>
    <property type="project" value="UniProtKB-KW"/>
</dbReference>
<dbReference type="InterPro" id="IPR011010">
    <property type="entry name" value="DNA_brk_join_enz"/>
</dbReference>
<keyword evidence="2" id="KW-0229">DNA integration</keyword>
<dbReference type="InterPro" id="IPR038488">
    <property type="entry name" value="Integrase_DNA-bd_sf"/>
</dbReference>
<dbReference type="InterPro" id="IPR013762">
    <property type="entry name" value="Integrase-like_cat_sf"/>
</dbReference>
<dbReference type="STRING" id="56449.XBLMG947_2354"/>
<protein>
    <submittedName>
        <fullName evidence="6">Phage-related integrase</fullName>
    </submittedName>
</protein>
<dbReference type="InterPro" id="IPR053876">
    <property type="entry name" value="Phage_int_M"/>
</dbReference>
<dbReference type="PROSITE" id="PS51898">
    <property type="entry name" value="TYR_RECOMBINASE"/>
    <property type="match status" value="1"/>
</dbReference>
<name>A0A1C3NMF8_9XANT</name>
<dbReference type="CDD" id="cd00801">
    <property type="entry name" value="INT_P4_C"/>
    <property type="match status" value="1"/>
</dbReference>
<proteinExistence type="inferred from homology"/>
<dbReference type="GO" id="GO:0003677">
    <property type="term" value="F:DNA binding"/>
    <property type="evidence" value="ECO:0007669"/>
    <property type="project" value="UniProtKB-KW"/>
</dbReference>
<dbReference type="AlphaFoldDB" id="A0A1C3NMF8"/>
<dbReference type="Pfam" id="PF00589">
    <property type="entry name" value="Phage_integrase"/>
    <property type="match status" value="1"/>
</dbReference>
<dbReference type="Pfam" id="PF22022">
    <property type="entry name" value="Phage_int_M"/>
    <property type="match status" value="1"/>
</dbReference>
<reference evidence="6 7" key="1">
    <citation type="submission" date="2016-06" db="EMBL/GenBank/DDBJ databases">
        <authorList>
            <person name="Kjaerup R.B."/>
            <person name="Dalgaard T.S."/>
            <person name="Juul-Madsen H.R."/>
        </authorList>
    </citation>
    <scope>NUCLEOTIDE SEQUENCE [LARGE SCALE GENOMIC DNA]</scope>
    <source>
        <strain evidence="6">LMG947</strain>
    </source>
</reference>
<gene>
    <name evidence="6" type="ORF">XBLMG947_2354</name>
</gene>
<evidence type="ECO:0000256" key="2">
    <source>
        <dbReference type="ARBA" id="ARBA00022908"/>
    </source>
</evidence>